<feature type="region of interest" description="Disordered" evidence="1">
    <location>
        <begin position="219"/>
        <end position="292"/>
    </location>
</feature>
<protein>
    <submittedName>
        <fullName evidence="2">Uncharacterized protein</fullName>
    </submittedName>
</protein>
<name>A0A1R3L2A9_9ROSI</name>
<dbReference type="AlphaFoldDB" id="A0A1R3L2A9"/>
<dbReference type="Proteomes" id="UP000187203">
    <property type="component" value="Unassembled WGS sequence"/>
</dbReference>
<reference evidence="3" key="1">
    <citation type="submission" date="2013-09" db="EMBL/GenBank/DDBJ databases">
        <title>Corchorus olitorius genome sequencing.</title>
        <authorList>
            <person name="Alam M."/>
            <person name="Haque M.S."/>
            <person name="Islam M.S."/>
            <person name="Emdad E.M."/>
            <person name="Islam M.M."/>
            <person name="Ahmed B."/>
            <person name="Halim A."/>
            <person name="Hossen Q.M.M."/>
            <person name="Hossain M.Z."/>
            <person name="Ahmed R."/>
            <person name="Khan M.M."/>
            <person name="Islam R."/>
            <person name="Rashid M.M."/>
            <person name="Khan S.A."/>
            <person name="Rahman M.S."/>
            <person name="Alam M."/>
            <person name="Yahiya A.S."/>
            <person name="Khan M.S."/>
            <person name="Azam M.S."/>
            <person name="Haque T."/>
            <person name="Lashkar M.Z.H."/>
            <person name="Akhand A.I."/>
            <person name="Morshed G."/>
            <person name="Roy S."/>
            <person name="Uddin K.S."/>
            <person name="Rabeya T."/>
            <person name="Hossain A.S."/>
            <person name="Chowdhury A."/>
            <person name="Snigdha A.R."/>
            <person name="Mortoza M.S."/>
            <person name="Matin S.A."/>
            <person name="Hoque S.M.E."/>
            <person name="Islam M.K."/>
            <person name="Roy D.K."/>
            <person name="Haider R."/>
            <person name="Moosa M.M."/>
            <person name="Elias S.M."/>
            <person name="Hasan A.M."/>
            <person name="Jahan S."/>
            <person name="Shafiuddin M."/>
            <person name="Mahmood N."/>
            <person name="Shommy N.S."/>
        </authorList>
    </citation>
    <scope>NUCLEOTIDE SEQUENCE [LARGE SCALE GENOMIC DNA]</scope>
    <source>
        <strain evidence="3">cv. O-4</strain>
    </source>
</reference>
<gene>
    <name evidence="2" type="ORF">COLO4_01719</name>
</gene>
<accession>A0A1R3L2A9</accession>
<dbReference type="EMBL" id="AWUE01004338">
    <property type="protein sequence ID" value="OMP13419.1"/>
    <property type="molecule type" value="Genomic_DNA"/>
</dbReference>
<organism evidence="2 3">
    <name type="scientific">Corchorus olitorius</name>
    <dbReference type="NCBI Taxonomy" id="93759"/>
    <lineage>
        <taxon>Eukaryota</taxon>
        <taxon>Viridiplantae</taxon>
        <taxon>Streptophyta</taxon>
        <taxon>Embryophyta</taxon>
        <taxon>Tracheophyta</taxon>
        <taxon>Spermatophyta</taxon>
        <taxon>Magnoliopsida</taxon>
        <taxon>eudicotyledons</taxon>
        <taxon>Gunneridae</taxon>
        <taxon>Pentapetalae</taxon>
        <taxon>rosids</taxon>
        <taxon>malvids</taxon>
        <taxon>Malvales</taxon>
        <taxon>Malvaceae</taxon>
        <taxon>Grewioideae</taxon>
        <taxon>Apeibeae</taxon>
        <taxon>Corchorus</taxon>
    </lineage>
</organism>
<evidence type="ECO:0000313" key="2">
    <source>
        <dbReference type="EMBL" id="OMP13419.1"/>
    </source>
</evidence>
<evidence type="ECO:0000313" key="3">
    <source>
        <dbReference type="Proteomes" id="UP000187203"/>
    </source>
</evidence>
<evidence type="ECO:0000256" key="1">
    <source>
        <dbReference type="SAM" id="MobiDB-lite"/>
    </source>
</evidence>
<keyword evidence="3" id="KW-1185">Reference proteome</keyword>
<dbReference type="OrthoDB" id="10636116at2759"/>
<proteinExistence type="predicted"/>
<feature type="compositionally biased region" description="Low complexity" evidence="1">
    <location>
        <begin position="263"/>
        <end position="279"/>
    </location>
</feature>
<sequence length="292" mass="31988">MLASSKPMPVEAPVMIANLSAMLLVLFGRDGGFGEAGFEHDLGDFVLVVVEHLVALGGILQAHAVRNEKGRVDLTLDDRVEQGRHVVLDAGLPGLQSQALFHEGAERELVDDAAVDRRHRDAAAFAAGDDGLADRVDAVSAQKKRSLDLVDHVIDEEAMRLQPHRVDHRVWTDAACHFHQRFVRFRLLEVDGLRAEFSRQFQAARENGRLAIYPRRAHQKRRLNREQVRTGPQPHTVVPVSPGSMSAFSAACQPVGRMSERNSTSSSSSPSGTTIGPTSENGTRTYSAWPPA</sequence>
<comment type="caution">
    <text evidence="2">The sequence shown here is derived from an EMBL/GenBank/DDBJ whole genome shotgun (WGS) entry which is preliminary data.</text>
</comment>